<dbReference type="PROSITE" id="PS50211">
    <property type="entry name" value="DENN"/>
    <property type="match status" value="1"/>
</dbReference>
<keyword evidence="1" id="KW-0175">Coiled coil</keyword>
<accession>A0A1V9Y7N3</accession>
<dbReference type="InterPro" id="IPR051942">
    <property type="entry name" value="DENN_domain_containing_2"/>
</dbReference>
<dbReference type="InterPro" id="IPR001194">
    <property type="entry name" value="cDENN_dom"/>
</dbReference>
<sequence>SDEPNRHDENQCTSCVVLQRELDILRARHAALAERYKLLEQELVKSPKSLSLPSPIVKKTIDEGIPQKRPSAEAIDSACQSVFNQNNNSPQVIQAAVATPATRLFQYGVLFGYSAVDDFHDNAAFKRCKSVPEGKHARPALVKSPSSAPLWPFSKMKGAANLKSNDHKPKVMSVYPTPLPASSGDLTCLMELCFPRGEISYAHLHTIEPQSSSLLHKTVASFVLRLSGQYEVQYAMCVVTSADEGVLRCFCLVSMHPFFSLFFKVLHGIVALCNVQRSAAITKDLAIFDDVMNRLYATPVPTMGGWSCFRLEASYPLLTFHRPHTKDLVSQDRQFILEWTSALVFSKVSIDHLLVVLGLLSCEAKVIVLASDPTIVTSCVLALAALLSPLQWAGALLTLIPSRLDDLLDAPVPVLAGQVYVDELPPIIPSVVQLVVDRNQLLLHPSDMPHIHESKWPESDQLRLELHPSTEKLFGHTLTPQSIERDQVEACEHIFSAIQSHVEMLLNQAKENSSGFYTKFKSTQMYSVFDVPEEDNYNDESDHISDCDGESITYATS</sequence>
<evidence type="ECO:0000256" key="2">
    <source>
        <dbReference type="SAM" id="MobiDB-lite"/>
    </source>
</evidence>
<evidence type="ECO:0000259" key="3">
    <source>
        <dbReference type="PROSITE" id="PS50211"/>
    </source>
</evidence>
<feature type="domain" description="UDENN" evidence="3">
    <location>
        <begin position="153"/>
        <end position="540"/>
    </location>
</feature>
<dbReference type="STRING" id="74557.A0A1V9Y7N3"/>
<dbReference type="OrthoDB" id="6019893at2759"/>
<feature type="region of interest" description="Disordered" evidence="2">
    <location>
        <begin position="533"/>
        <end position="557"/>
    </location>
</feature>
<dbReference type="InterPro" id="IPR037516">
    <property type="entry name" value="Tripartite_DENN"/>
</dbReference>
<protein>
    <recommendedName>
        <fullName evidence="3">UDENN domain-containing protein</fullName>
    </recommendedName>
</protein>
<dbReference type="Gene3D" id="3.40.50.11500">
    <property type="match status" value="1"/>
</dbReference>
<gene>
    <name evidence="4" type="ORF">THRCLA_11456</name>
</gene>
<dbReference type="SMART" id="SM00799">
    <property type="entry name" value="DENN"/>
    <property type="match status" value="1"/>
</dbReference>
<dbReference type="InterPro" id="IPR043153">
    <property type="entry name" value="DENN_C"/>
</dbReference>
<dbReference type="Pfam" id="PF02141">
    <property type="entry name" value="DENN"/>
    <property type="match status" value="1"/>
</dbReference>
<dbReference type="PANTHER" id="PTHR15288">
    <property type="entry name" value="DENN DOMAIN-CONTAINING PROTEIN 2"/>
    <property type="match status" value="1"/>
</dbReference>
<dbReference type="EMBL" id="JNBS01004909">
    <property type="protein sequence ID" value="OQR81742.1"/>
    <property type="molecule type" value="Genomic_DNA"/>
</dbReference>
<comment type="caution">
    <text evidence="4">The sequence shown here is derived from an EMBL/GenBank/DDBJ whole genome shotgun (WGS) entry which is preliminary data.</text>
</comment>
<proteinExistence type="predicted"/>
<dbReference type="Proteomes" id="UP000243217">
    <property type="component" value="Unassembled WGS sequence"/>
</dbReference>
<dbReference type="Gene3D" id="3.30.450.200">
    <property type="match status" value="1"/>
</dbReference>
<name>A0A1V9Y7N3_9STRA</name>
<evidence type="ECO:0000313" key="4">
    <source>
        <dbReference type="EMBL" id="OQR81742.1"/>
    </source>
</evidence>
<evidence type="ECO:0000256" key="1">
    <source>
        <dbReference type="SAM" id="Coils"/>
    </source>
</evidence>
<organism evidence="4 5">
    <name type="scientific">Thraustotheca clavata</name>
    <dbReference type="NCBI Taxonomy" id="74557"/>
    <lineage>
        <taxon>Eukaryota</taxon>
        <taxon>Sar</taxon>
        <taxon>Stramenopiles</taxon>
        <taxon>Oomycota</taxon>
        <taxon>Saprolegniomycetes</taxon>
        <taxon>Saprolegniales</taxon>
        <taxon>Achlyaceae</taxon>
        <taxon>Thraustotheca</taxon>
    </lineage>
</organism>
<reference evidence="4 5" key="1">
    <citation type="journal article" date="2014" name="Genome Biol. Evol.">
        <title>The secreted proteins of Achlya hypogyna and Thraustotheca clavata identify the ancestral oomycete secretome and reveal gene acquisitions by horizontal gene transfer.</title>
        <authorList>
            <person name="Misner I."/>
            <person name="Blouin N."/>
            <person name="Leonard G."/>
            <person name="Richards T.A."/>
            <person name="Lane C.E."/>
        </authorList>
    </citation>
    <scope>NUCLEOTIDE SEQUENCE [LARGE SCALE GENOMIC DNA]</scope>
    <source>
        <strain evidence="4 5">ATCC 34112</strain>
    </source>
</reference>
<dbReference type="AlphaFoldDB" id="A0A1V9Y7N3"/>
<feature type="non-terminal residue" evidence="4">
    <location>
        <position position="1"/>
    </location>
</feature>
<evidence type="ECO:0000313" key="5">
    <source>
        <dbReference type="Proteomes" id="UP000243217"/>
    </source>
</evidence>
<dbReference type="PANTHER" id="PTHR15288:SF0">
    <property type="entry name" value="UDENN DOMAIN-CONTAINING PROTEIN"/>
    <property type="match status" value="1"/>
</dbReference>
<feature type="coiled-coil region" evidence="1">
    <location>
        <begin position="15"/>
        <end position="42"/>
    </location>
</feature>
<keyword evidence="5" id="KW-1185">Reference proteome</keyword>